<gene>
    <name evidence="1" type="ORF">KSB_70830</name>
</gene>
<reference evidence="1 2" key="1">
    <citation type="journal article" date="2021" name="Int. J. Syst. Evol. Microbiol.">
        <title>Reticulibacter mediterranei gen. nov., sp. nov., within the new family Reticulibacteraceae fam. nov., and Ktedonospora formicarum gen. nov., sp. nov., Ktedonobacter robiniae sp. nov., Dictyobacter formicarum sp. nov. and Dictyobacter arantiisoli sp. nov., belonging to the class Ktedonobacteria.</title>
        <authorList>
            <person name="Yabe S."/>
            <person name="Zheng Y."/>
            <person name="Wang C.M."/>
            <person name="Sakai Y."/>
            <person name="Abe K."/>
            <person name="Yokota A."/>
            <person name="Donadio S."/>
            <person name="Cavaletti L."/>
            <person name="Monciardini P."/>
        </authorList>
    </citation>
    <scope>NUCLEOTIDE SEQUENCE [LARGE SCALE GENOMIC DNA]</scope>
    <source>
        <strain evidence="1 2">SOSP1-30</strain>
    </source>
</reference>
<organism evidence="1 2">
    <name type="scientific">Ktedonobacter robiniae</name>
    <dbReference type="NCBI Taxonomy" id="2778365"/>
    <lineage>
        <taxon>Bacteria</taxon>
        <taxon>Bacillati</taxon>
        <taxon>Chloroflexota</taxon>
        <taxon>Ktedonobacteria</taxon>
        <taxon>Ktedonobacterales</taxon>
        <taxon>Ktedonobacteraceae</taxon>
        <taxon>Ktedonobacter</taxon>
    </lineage>
</organism>
<sequence>MLLRLIYYFSEHPEREALDTLVALRPRMGVGFRNKILVCWRFDGDVPGQYRYLVDMEQ</sequence>
<name>A0ABQ3V114_9CHLR</name>
<evidence type="ECO:0000313" key="2">
    <source>
        <dbReference type="Proteomes" id="UP000654345"/>
    </source>
</evidence>
<proteinExistence type="predicted"/>
<protein>
    <submittedName>
        <fullName evidence="1">Uncharacterized protein</fullName>
    </submittedName>
</protein>
<evidence type="ECO:0000313" key="1">
    <source>
        <dbReference type="EMBL" id="GHO58608.1"/>
    </source>
</evidence>
<dbReference type="Proteomes" id="UP000654345">
    <property type="component" value="Unassembled WGS sequence"/>
</dbReference>
<comment type="caution">
    <text evidence="1">The sequence shown here is derived from an EMBL/GenBank/DDBJ whole genome shotgun (WGS) entry which is preliminary data.</text>
</comment>
<accession>A0ABQ3V114</accession>
<keyword evidence="2" id="KW-1185">Reference proteome</keyword>
<dbReference type="EMBL" id="BNJG01000003">
    <property type="protein sequence ID" value="GHO58608.1"/>
    <property type="molecule type" value="Genomic_DNA"/>
</dbReference>